<evidence type="ECO:0000256" key="4">
    <source>
        <dbReference type="ARBA" id="ARBA00022692"/>
    </source>
</evidence>
<comment type="similarity">
    <text evidence="2 7">Belongs to the complex I subunit 1 family.</text>
</comment>
<keyword evidence="5 9" id="KW-1133">Transmembrane helix</keyword>
<proteinExistence type="inferred from homology"/>
<keyword evidence="7" id="KW-0520">NAD</keyword>
<evidence type="ECO:0000256" key="5">
    <source>
        <dbReference type="ARBA" id="ARBA00022989"/>
    </source>
</evidence>
<organism evidence="11">
    <name type="scientific">Pteria penguin</name>
    <name type="common">Winged pearl oyster</name>
    <name type="synonym">Magnavicula penguin</name>
    <dbReference type="NCBI Taxonomy" id="113549"/>
    <lineage>
        <taxon>Eukaryota</taxon>
        <taxon>Metazoa</taxon>
        <taxon>Spiralia</taxon>
        <taxon>Lophotrochozoa</taxon>
        <taxon>Mollusca</taxon>
        <taxon>Bivalvia</taxon>
        <taxon>Autobranchia</taxon>
        <taxon>Pteriomorphia</taxon>
        <taxon>Pterioida</taxon>
        <taxon>Pterioidea</taxon>
        <taxon>Pteriidae</taxon>
        <taxon>Pteria</taxon>
    </lineage>
</organism>
<geneLocation type="mitochondrion" evidence="11"/>
<protein>
    <recommendedName>
        <fullName evidence="3 8">NADH-ubiquinone oxidoreductase chain 1</fullName>
        <ecNumber evidence="8">7.1.1.2</ecNumber>
    </recommendedName>
</protein>
<dbReference type="Pfam" id="PF00146">
    <property type="entry name" value="NADHdh"/>
    <property type="match status" value="1"/>
</dbReference>
<dbReference type="EC" id="7.1.1.2" evidence="8"/>
<feature type="transmembrane region" description="Helical" evidence="9">
    <location>
        <begin position="287"/>
        <end position="308"/>
    </location>
</feature>
<feature type="transmembrane region" description="Helical" evidence="9">
    <location>
        <begin position="128"/>
        <end position="147"/>
    </location>
</feature>
<reference evidence="11" key="1">
    <citation type="submission" date="2016-01" db="EMBL/GenBank/DDBJ databases">
        <authorList>
            <person name="Oliw E.H."/>
        </authorList>
    </citation>
    <scope>NUCLEOTIDE SEQUENCE</scope>
</reference>
<comment type="subcellular location">
    <subcellularLocation>
        <location evidence="1">Membrane</location>
        <topology evidence="1">Multi-pass membrane protein</topology>
    </subcellularLocation>
    <subcellularLocation>
        <location evidence="7">Mitochondrion inner membrane</location>
        <topology evidence="7">Multi-pass membrane protein</topology>
    </subcellularLocation>
</comment>
<evidence type="ECO:0000256" key="1">
    <source>
        <dbReference type="ARBA" id="ARBA00004141"/>
    </source>
</evidence>
<dbReference type="InterPro" id="IPR018086">
    <property type="entry name" value="NADH_UbQ_OxRdtase_su1_CS"/>
</dbReference>
<feature type="transmembrane region" description="Helical" evidence="9">
    <location>
        <begin position="215"/>
        <end position="234"/>
    </location>
</feature>
<feature type="transmembrane region" description="Helical" evidence="9">
    <location>
        <begin position="246"/>
        <end position="267"/>
    </location>
</feature>
<dbReference type="InterPro" id="IPR001694">
    <property type="entry name" value="NADH_UbQ_OxRdtase_su1/FPO"/>
</dbReference>
<evidence type="ECO:0000256" key="8">
    <source>
        <dbReference type="RuleBase" id="RU000473"/>
    </source>
</evidence>
<evidence type="ECO:0000256" key="3">
    <source>
        <dbReference type="ARBA" id="ARBA00021009"/>
    </source>
</evidence>
<dbReference type="PANTHER" id="PTHR11432:SF3">
    <property type="entry name" value="NADH-UBIQUINONE OXIDOREDUCTASE CHAIN 1"/>
    <property type="match status" value="1"/>
</dbReference>
<keyword evidence="8" id="KW-0830">Ubiquinone</keyword>
<dbReference type="PANTHER" id="PTHR11432">
    <property type="entry name" value="NADH DEHYDROGENASE SUBUNIT 1"/>
    <property type="match status" value="1"/>
</dbReference>
<keyword evidence="8 11" id="KW-0496">Mitochondrion</keyword>
<evidence type="ECO:0000313" key="11">
    <source>
        <dbReference type="EMBL" id="APG32433.1"/>
    </source>
</evidence>
<dbReference type="AlphaFoldDB" id="A0A1P8CZ22"/>
<feature type="signal peptide" evidence="10">
    <location>
        <begin position="1"/>
        <end position="24"/>
    </location>
</feature>
<dbReference type="EMBL" id="KU552127">
    <property type="protein sequence ID" value="APG32433.1"/>
    <property type="molecule type" value="Genomic_DNA"/>
</dbReference>
<keyword evidence="6 9" id="KW-0472">Membrane</keyword>
<feature type="transmembrane region" description="Helical" evidence="9">
    <location>
        <begin position="65"/>
        <end position="85"/>
    </location>
</feature>
<feature type="chain" id="PRO_5012681603" description="NADH-ubiquinone oxidoreductase chain 1" evidence="10">
    <location>
        <begin position="25"/>
        <end position="357"/>
    </location>
</feature>
<dbReference type="PROSITE" id="PS00668">
    <property type="entry name" value="COMPLEX1_ND1_2"/>
    <property type="match status" value="1"/>
</dbReference>
<dbReference type="GO" id="GO:0008137">
    <property type="term" value="F:NADH dehydrogenase (ubiquinone) activity"/>
    <property type="evidence" value="ECO:0007669"/>
    <property type="project" value="UniProtKB-EC"/>
</dbReference>
<evidence type="ECO:0000256" key="10">
    <source>
        <dbReference type="SAM" id="SignalP"/>
    </source>
</evidence>
<accession>A0A1P8CZ22</accession>
<feature type="transmembrane region" description="Helical" evidence="9">
    <location>
        <begin position="167"/>
        <end position="185"/>
    </location>
</feature>
<keyword evidence="10" id="KW-0732">Signal</keyword>
<name>A0A1P8CZ22_PTEPN</name>
<evidence type="ECO:0000256" key="2">
    <source>
        <dbReference type="ARBA" id="ARBA00010535"/>
    </source>
</evidence>
<dbReference type="GO" id="GO:0003954">
    <property type="term" value="F:NADH dehydrogenase activity"/>
    <property type="evidence" value="ECO:0007669"/>
    <property type="project" value="TreeGrafter"/>
</dbReference>
<evidence type="ECO:0000256" key="9">
    <source>
        <dbReference type="SAM" id="Phobius"/>
    </source>
</evidence>
<comment type="catalytic activity">
    <reaction evidence="8">
        <text>a ubiquinone + NADH + 5 H(+)(in) = a ubiquinol + NAD(+) + 4 H(+)(out)</text>
        <dbReference type="Rhea" id="RHEA:29091"/>
        <dbReference type="Rhea" id="RHEA-COMP:9565"/>
        <dbReference type="Rhea" id="RHEA-COMP:9566"/>
        <dbReference type="ChEBI" id="CHEBI:15378"/>
        <dbReference type="ChEBI" id="CHEBI:16389"/>
        <dbReference type="ChEBI" id="CHEBI:17976"/>
        <dbReference type="ChEBI" id="CHEBI:57540"/>
        <dbReference type="ChEBI" id="CHEBI:57945"/>
        <dbReference type="EC" id="7.1.1.2"/>
    </reaction>
</comment>
<dbReference type="GO" id="GO:0009060">
    <property type="term" value="P:aerobic respiration"/>
    <property type="evidence" value="ECO:0007669"/>
    <property type="project" value="TreeGrafter"/>
</dbReference>
<sequence>MLTLLLGMMLSVAYFTLLERKALASFHIRKGPTKVGLYGLCQPLADGVKLFTKEFMVPYLSCKNVFFMVPAFGMVVSFGFWGLYSQMSTTSGSSFDMVLFLGVSSVGIYVVMLAGWSSNSKYASLAAIRGFAQAIGYEVAISVYGALFSLSNFGFSFDWMGVESGKVMTTVGFAAGCMVWFILCLGETNRAPFDFVEAESELVSGYTVDYSGTGFALLFIAEYASLLMVSYVTARVYFPSVGFEEFFGGEFVVSLETLFVSYVFILIRGSLPRYRYDLFMMMCWKRLLPLGVCLIMVCLCLDAGYWIVDLVLETLGVLFWESAGFYYFEGIFEMCGGLTCSEDQVFINILDLVSSGS</sequence>
<evidence type="ECO:0000256" key="7">
    <source>
        <dbReference type="RuleBase" id="RU000471"/>
    </source>
</evidence>
<gene>
    <name evidence="11" type="primary">ND1</name>
</gene>
<keyword evidence="4 7" id="KW-0812">Transmembrane</keyword>
<dbReference type="GO" id="GO:0005743">
    <property type="term" value="C:mitochondrial inner membrane"/>
    <property type="evidence" value="ECO:0007669"/>
    <property type="project" value="UniProtKB-SubCell"/>
</dbReference>
<evidence type="ECO:0000256" key="6">
    <source>
        <dbReference type="ARBA" id="ARBA00023136"/>
    </source>
</evidence>
<feature type="transmembrane region" description="Helical" evidence="9">
    <location>
        <begin position="97"/>
        <end position="116"/>
    </location>
</feature>